<organism evidence="6 7">
    <name type="scientific">Temperatibacter marinus</name>
    <dbReference type="NCBI Taxonomy" id="1456591"/>
    <lineage>
        <taxon>Bacteria</taxon>
        <taxon>Pseudomonadati</taxon>
        <taxon>Pseudomonadota</taxon>
        <taxon>Alphaproteobacteria</taxon>
        <taxon>Kordiimonadales</taxon>
        <taxon>Temperatibacteraceae</taxon>
        <taxon>Temperatibacter</taxon>
    </lineage>
</organism>
<comment type="cofactor">
    <cofactor evidence="4">
        <name>Mn(2+)</name>
        <dbReference type="ChEBI" id="CHEBI:29035"/>
    </cofactor>
    <text evidence="4">Binds 2 manganese ions per subunit.</text>
</comment>
<dbReference type="InterPro" id="IPR005925">
    <property type="entry name" value="Agmatinase-rel"/>
</dbReference>
<evidence type="ECO:0000313" key="6">
    <source>
        <dbReference type="EMBL" id="WND02088.1"/>
    </source>
</evidence>
<dbReference type="Pfam" id="PF00491">
    <property type="entry name" value="Arginase"/>
    <property type="match status" value="1"/>
</dbReference>
<keyword evidence="2 4" id="KW-0479">Metal-binding</keyword>
<reference evidence="6" key="1">
    <citation type="submission" date="2023-04" db="EMBL/GenBank/DDBJ databases">
        <title>Complete genome sequence of Temperatibacter marinus.</title>
        <authorList>
            <person name="Rong J.-C."/>
            <person name="Yi M.-L."/>
            <person name="Zhao Q."/>
        </authorList>
    </citation>
    <scope>NUCLEOTIDE SEQUENCE</scope>
    <source>
        <strain evidence="6">NBRC 110045</strain>
    </source>
</reference>
<keyword evidence="7" id="KW-1185">Reference proteome</keyword>
<dbReference type="GO" id="GO:0008783">
    <property type="term" value="F:agmatinase activity"/>
    <property type="evidence" value="ECO:0007669"/>
    <property type="project" value="UniProtKB-EC"/>
</dbReference>
<evidence type="ECO:0000256" key="5">
    <source>
        <dbReference type="RuleBase" id="RU003684"/>
    </source>
</evidence>
<sequence length="306" mass="33229">MALDWDDSYSGDLSFFRSGRTDDPESVDLAILGIPYDLGTTGRPGARFGPRAIREQSVHVGEFEWGLWPWNFDVRDAHKVRDFGDVQGFTAYPDRLTPVVHEKAKSILASGANLLCLGGDHFVSYPLLKAHAEIHGPLALVHFDAHSDTWVDGDLNHGTMFYHGIREGWIDCSRSIHVGLRTPNPETHGIEIIDANACLEMSAQAVAARIKDRVGTAKAYLTFDIDFLDPAFAPATGTPVIGGPSVAYARHVLEGLAGLDFVGGDQVEVAPHYEGPSQITALAGATIAADILYLLSLARSQRQDKI</sequence>
<dbReference type="GO" id="GO:0046872">
    <property type="term" value="F:metal ion binding"/>
    <property type="evidence" value="ECO:0007669"/>
    <property type="project" value="UniProtKB-KW"/>
</dbReference>
<feature type="binding site" evidence="4">
    <location>
        <position position="224"/>
    </location>
    <ligand>
        <name>Mn(2+)</name>
        <dbReference type="ChEBI" id="CHEBI:29035"/>
        <label>1</label>
    </ligand>
</feature>
<name>A0AA52EFD3_9PROT</name>
<feature type="binding site" evidence="4">
    <location>
        <position position="148"/>
    </location>
    <ligand>
        <name>Mn(2+)</name>
        <dbReference type="ChEBI" id="CHEBI:29035"/>
        <label>1</label>
    </ligand>
</feature>
<dbReference type="KEGG" id="tmk:QGN29_11065"/>
<accession>A0AA52EFD3</accession>
<dbReference type="SUPFAM" id="SSF52768">
    <property type="entry name" value="Arginase/deacetylase"/>
    <property type="match status" value="1"/>
</dbReference>
<dbReference type="EMBL" id="CP123872">
    <property type="protein sequence ID" value="WND02088.1"/>
    <property type="molecule type" value="Genomic_DNA"/>
</dbReference>
<dbReference type="InterPro" id="IPR020855">
    <property type="entry name" value="Ureohydrolase_Mn_BS"/>
</dbReference>
<dbReference type="Gene3D" id="3.40.800.10">
    <property type="entry name" value="Ureohydrolase domain"/>
    <property type="match status" value="1"/>
</dbReference>
<feature type="binding site" evidence="4">
    <location>
        <position position="121"/>
    </location>
    <ligand>
        <name>Mn(2+)</name>
        <dbReference type="ChEBI" id="CHEBI:29035"/>
        <label>1</label>
    </ligand>
</feature>
<evidence type="ECO:0000256" key="2">
    <source>
        <dbReference type="ARBA" id="ARBA00022723"/>
    </source>
</evidence>
<evidence type="ECO:0000256" key="4">
    <source>
        <dbReference type="PIRSR" id="PIRSR036979-1"/>
    </source>
</evidence>
<feature type="binding site" evidence="4">
    <location>
        <position position="226"/>
    </location>
    <ligand>
        <name>Mn(2+)</name>
        <dbReference type="ChEBI" id="CHEBI:29035"/>
        <label>1</label>
    </ligand>
</feature>
<dbReference type="PROSITE" id="PS51409">
    <property type="entry name" value="ARGINASE_2"/>
    <property type="match status" value="1"/>
</dbReference>
<dbReference type="PIRSF" id="PIRSF036979">
    <property type="entry name" value="Arginase"/>
    <property type="match status" value="1"/>
</dbReference>
<dbReference type="RefSeq" id="WP_310797923.1">
    <property type="nucleotide sequence ID" value="NZ_CP123872.1"/>
</dbReference>
<feature type="binding site" evidence="4">
    <location>
        <position position="144"/>
    </location>
    <ligand>
        <name>Mn(2+)</name>
        <dbReference type="ChEBI" id="CHEBI:29035"/>
        <label>1</label>
    </ligand>
</feature>
<protein>
    <submittedName>
        <fullName evidence="6">Agmatinase</fullName>
        <ecNumber evidence="6">3.5.3.11</ecNumber>
    </submittedName>
</protein>
<evidence type="ECO:0000256" key="1">
    <source>
        <dbReference type="ARBA" id="ARBA00009227"/>
    </source>
</evidence>
<proteinExistence type="inferred from homology"/>
<evidence type="ECO:0000313" key="7">
    <source>
        <dbReference type="Proteomes" id="UP001268683"/>
    </source>
</evidence>
<comment type="similarity">
    <text evidence="1">Belongs to the arginase family. Agmatinase subfamily.</text>
</comment>
<dbReference type="InterPro" id="IPR023696">
    <property type="entry name" value="Ureohydrolase_dom_sf"/>
</dbReference>
<dbReference type="EC" id="3.5.3.11" evidence="6"/>
<keyword evidence="4" id="KW-0464">Manganese</keyword>
<dbReference type="PANTHER" id="PTHR11358:SF26">
    <property type="entry name" value="GUANIDINO ACID HYDROLASE, MITOCHONDRIAL"/>
    <property type="match status" value="1"/>
</dbReference>
<keyword evidence="3 5" id="KW-0378">Hydrolase</keyword>
<dbReference type="GO" id="GO:0033389">
    <property type="term" value="P:putrescine biosynthetic process from arginine, via agmatine"/>
    <property type="evidence" value="ECO:0007669"/>
    <property type="project" value="TreeGrafter"/>
</dbReference>
<dbReference type="InterPro" id="IPR006035">
    <property type="entry name" value="Ureohydrolase"/>
</dbReference>
<dbReference type="NCBIfam" id="NF002564">
    <property type="entry name" value="PRK02190.1"/>
    <property type="match status" value="1"/>
</dbReference>
<dbReference type="AlphaFoldDB" id="A0AA52EFD3"/>
<feature type="binding site" evidence="4">
    <location>
        <position position="146"/>
    </location>
    <ligand>
        <name>Mn(2+)</name>
        <dbReference type="ChEBI" id="CHEBI:29035"/>
        <label>1</label>
    </ligand>
</feature>
<evidence type="ECO:0000256" key="3">
    <source>
        <dbReference type="ARBA" id="ARBA00022801"/>
    </source>
</evidence>
<dbReference type="CDD" id="cd11592">
    <property type="entry name" value="Agmatinase_PAH"/>
    <property type="match status" value="1"/>
</dbReference>
<dbReference type="PROSITE" id="PS01053">
    <property type="entry name" value="ARGINASE_1"/>
    <property type="match status" value="1"/>
</dbReference>
<dbReference type="Proteomes" id="UP001268683">
    <property type="component" value="Chromosome"/>
</dbReference>
<dbReference type="NCBIfam" id="TIGR01230">
    <property type="entry name" value="agmatinase"/>
    <property type="match status" value="1"/>
</dbReference>
<dbReference type="PANTHER" id="PTHR11358">
    <property type="entry name" value="ARGINASE/AGMATINASE"/>
    <property type="match status" value="1"/>
</dbReference>
<gene>
    <name evidence="6" type="primary">speB</name>
    <name evidence="6" type="ORF">QGN29_11065</name>
</gene>